<proteinExistence type="predicted"/>
<organism evidence="9 10">
    <name type="scientific">Methylomonas subterranea</name>
    <dbReference type="NCBI Taxonomy" id="2952225"/>
    <lineage>
        <taxon>Bacteria</taxon>
        <taxon>Pseudomonadati</taxon>
        <taxon>Pseudomonadota</taxon>
        <taxon>Gammaproteobacteria</taxon>
        <taxon>Methylococcales</taxon>
        <taxon>Methylococcaceae</taxon>
        <taxon>Methylomonas</taxon>
    </lineage>
</organism>
<dbReference type="PRINTS" id="PR00344">
    <property type="entry name" value="BCTRLSENSOR"/>
</dbReference>
<dbReference type="PROSITE" id="PS50109">
    <property type="entry name" value="HIS_KIN"/>
    <property type="match status" value="1"/>
</dbReference>
<dbReference type="InterPro" id="IPR000014">
    <property type="entry name" value="PAS"/>
</dbReference>
<feature type="domain" description="PAS" evidence="7">
    <location>
        <begin position="42"/>
        <end position="88"/>
    </location>
</feature>
<dbReference type="Gene3D" id="3.30.450.20">
    <property type="entry name" value="PAS domain"/>
    <property type="match status" value="1"/>
</dbReference>
<dbReference type="PANTHER" id="PTHR43304">
    <property type="entry name" value="PHYTOCHROME-LIKE PROTEIN CPH1"/>
    <property type="match status" value="1"/>
</dbReference>
<keyword evidence="4" id="KW-0808">Transferase</keyword>
<keyword evidence="10" id="KW-1185">Reference proteome</keyword>
<dbReference type="Pfam" id="PF02518">
    <property type="entry name" value="HATPase_c"/>
    <property type="match status" value="1"/>
</dbReference>
<dbReference type="InterPro" id="IPR003594">
    <property type="entry name" value="HATPase_dom"/>
</dbReference>
<evidence type="ECO:0000256" key="5">
    <source>
        <dbReference type="ARBA" id="ARBA00022777"/>
    </source>
</evidence>
<evidence type="ECO:0000259" key="6">
    <source>
        <dbReference type="PROSITE" id="PS50109"/>
    </source>
</evidence>
<dbReference type="NCBIfam" id="TIGR02938">
    <property type="entry name" value="nifL_nitrog"/>
    <property type="match status" value="1"/>
</dbReference>
<keyword evidence="3" id="KW-0597">Phosphoprotein</keyword>
<evidence type="ECO:0000256" key="4">
    <source>
        <dbReference type="ARBA" id="ARBA00022679"/>
    </source>
</evidence>
<protein>
    <recommendedName>
        <fullName evidence="2">histidine kinase</fullName>
        <ecNumber evidence="2">2.7.13.3</ecNumber>
    </recommendedName>
</protein>
<evidence type="ECO:0000256" key="3">
    <source>
        <dbReference type="ARBA" id="ARBA00022553"/>
    </source>
</evidence>
<dbReference type="Pfam" id="PF00989">
    <property type="entry name" value="PAS"/>
    <property type="match status" value="1"/>
</dbReference>
<dbReference type="NCBIfam" id="TIGR00229">
    <property type="entry name" value="sensory_box"/>
    <property type="match status" value="1"/>
</dbReference>
<evidence type="ECO:0000259" key="8">
    <source>
        <dbReference type="PROSITE" id="PS50113"/>
    </source>
</evidence>
<keyword evidence="5" id="KW-0418">Kinase</keyword>
<evidence type="ECO:0000313" key="9">
    <source>
        <dbReference type="EMBL" id="MCQ8104526.1"/>
    </source>
</evidence>
<dbReference type="PROSITE" id="PS50113">
    <property type="entry name" value="PAC"/>
    <property type="match status" value="1"/>
</dbReference>
<dbReference type="EC" id="2.7.13.3" evidence="2"/>
<accession>A0ABT1TGE9</accession>
<dbReference type="SUPFAM" id="SSF55874">
    <property type="entry name" value="ATPase domain of HSP90 chaperone/DNA topoisomerase II/histidine kinase"/>
    <property type="match status" value="1"/>
</dbReference>
<comment type="caution">
    <text evidence="9">The sequence shown here is derived from an EMBL/GenBank/DDBJ whole genome shotgun (WGS) entry which is preliminary data.</text>
</comment>
<dbReference type="PANTHER" id="PTHR43304:SF1">
    <property type="entry name" value="PAC DOMAIN-CONTAINING PROTEIN"/>
    <property type="match status" value="1"/>
</dbReference>
<dbReference type="InterPro" id="IPR000700">
    <property type="entry name" value="PAS-assoc_C"/>
</dbReference>
<feature type="domain" description="PAC" evidence="8">
    <location>
        <begin position="113"/>
        <end position="167"/>
    </location>
</feature>
<dbReference type="RefSeq" id="WP_256602324.1">
    <property type="nucleotide sequence ID" value="NZ_JANIBJ010000017.1"/>
</dbReference>
<evidence type="ECO:0000259" key="7">
    <source>
        <dbReference type="PROSITE" id="PS50112"/>
    </source>
</evidence>
<dbReference type="EMBL" id="JANIBJ010000017">
    <property type="protein sequence ID" value="MCQ8104526.1"/>
    <property type="molecule type" value="Genomic_DNA"/>
</dbReference>
<feature type="domain" description="Histidine kinase" evidence="6">
    <location>
        <begin position="322"/>
        <end position="536"/>
    </location>
</feature>
<dbReference type="SMART" id="SM00387">
    <property type="entry name" value="HATPase_c"/>
    <property type="match status" value="1"/>
</dbReference>
<evidence type="ECO:0000256" key="1">
    <source>
        <dbReference type="ARBA" id="ARBA00000085"/>
    </source>
</evidence>
<name>A0ABT1TGE9_9GAMM</name>
<dbReference type="SUPFAM" id="SSF55785">
    <property type="entry name" value="PYP-like sensor domain (PAS domain)"/>
    <property type="match status" value="1"/>
</dbReference>
<reference evidence="9 10" key="1">
    <citation type="submission" date="2022-07" db="EMBL/GenBank/DDBJ databases">
        <title>Methylomonas rivi sp. nov., Methylomonas rosea sp. nov., Methylomonas aureus sp. nov. and Methylomonas subterranea sp. nov., four novel methanotrophs isolated from a freshwater creek and the deep terrestrial subsurface.</title>
        <authorList>
            <person name="Abin C."/>
            <person name="Sankaranarayanan K."/>
            <person name="Garner C."/>
            <person name="Sindelar R."/>
            <person name="Kotary K."/>
            <person name="Garner R."/>
            <person name="Barclay S."/>
            <person name="Lawson P."/>
            <person name="Krumholz L."/>
        </authorList>
    </citation>
    <scope>NUCLEOTIDE SEQUENCE [LARGE SCALE GENOMIC DNA]</scope>
    <source>
        <strain evidence="9 10">SURF-2</strain>
    </source>
</reference>
<gene>
    <name evidence="9" type="primary">nifL</name>
    <name evidence="9" type="ORF">NP590_10460</name>
</gene>
<dbReference type="PROSITE" id="PS50112">
    <property type="entry name" value="PAS"/>
    <property type="match status" value="1"/>
</dbReference>
<dbReference type="InterPro" id="IPR001610">
    <property type="entry name" value="PAC"/>
</dbReference>
<dbReference type="InterPro" id="IPR036890">
    <property type="entry name" value="HATPase_C_sf"/>
</dbReference>
<dbReference type="SMART" id="SM00086">
    <property type="entry name" value="PAC"/>
    <property type="match status" value="1"/>
</dbReference>
<dbReference type="Gene3D" id="3.30.565.10">
    <property type="entry name" value="Histidine kinase-like ATPase, C-terminal domain"/>
    <property type="match status" value="1"/>
</dbReference>
<dbReference type="InterPro" id="IPR013767">
    <property type="entry name" value="PAS_fold"/>
</dbReference>
<comment type="catalytic activity">
    <reaction evidence="1">
        <text>ATP + protein L-histidine = ADP + protein N-phospho-L-histidine.</text>
        <dbReference type="EC" id="2.7.13.3"/>
    </reaction>
</comment>
<dbReference type="InterPro" id="IPR035965">
    <property type="entry name" value="PAS-like_dom_sf"/>
</dbReference>
<evidence type="ECO:0000313" key="10">
    <source>
        <dbReference type="Proteomes" id="UP001524499"/>
    </source>
</evidence>
<dbReference type="Proteomes" id="UP001524499">
    <property type="component" value="Unassembled WGS sequence"/>
</dbReference>
<dbReference type="InterPro" id="IPR004358">
    <property type="entry name" value="Sig_transdc_His_kin-like_C"/>
</dbReference>
<dbReference type="CDD" id="cd00130">
    <property type="entry name" value="PAS"/>
    <property type="match status" value="1"/>
</dbReference>
<sequence length="545" mass="60879">MNKTTPDFLPDQIAAEVAELIAPGVGSLESGQLGRGKPQTVPLSLFVASVEQAPIAISITDKKANILYINNAFTQVTGYMAAEILGQNESKLSDKCTPRQVYYDLWHTISRKQVWHGQLVNRRKLGQRYLADLTIAPMLDEHGAISHYIGMHRDVTQAHYAEQQVNNQKQLIESVLNASPVAMVVLDSANRIVLDNQMYKMLISELGYAEPALFFLDALQQDMGDLWAAMSSRPQGFSNREIRVEGIGRRGTRWFSCSGNWFCENGTDADNFFSRQSSNYLLLTINDISLQRSQQEKLQMHTLRQLMSEEEHIRSIRETLLGAMHQIRQPLNQIGAAIQIMSQRNDSQNQSLKDLLSQVQARGEETLDTLQRCVPEIPETAVTPVNLNQLLHETMLLYSQKFLANGVVVDWLPNPVLPSVLGSANKLRMLFKQLIDNAVNAMNRAGCNERLINISTGVEHDWVWVSIADSGPGIPANQRQKVFEPFFSTHQNLGGAQAGMGLVMAREIVGQHGGIIEIDSDYTDGCRFNISFPCQQHSLGVSIHE</sequence>
<dbReference type="InterPro" id="IPR052162">
    <property type="entry name" value="Sensor_kinase/Photoreceptor"/>
</dbReference>
<dbReference type="InterPro" id="IPR005467">
    <property type="entry name" value="His_kinase_dom"/>
</dbReference>
<dbReference type="InterPro" id="IPR014285">
    <property type="entry name" value="N_fixation_neg-reg_NifL"/>
</dbReference>
<evidence type="ECO:0000256" key="2">
    <source>
        <dbReference type="ARBA" id="ARBA00012438"/>
    </source>
</evidence>